<keyword evidence="2" id="KW-1185">Reference proteome</keyword>
<gene>
    <name evidence="1" type="primary">DPP8</name>
    <name evidence="1" type="ORF">SNAT2548_LOCUS24381</name>
</gene>
<evidence type="ECO:0000313" key="1">
    <source>
        <dbReference type="EMBL" id="CAE7447148.1"/>
    </source>
</evidence>
<name>A0A812RL94_9DINO</name>
<dbReference type="OrthoDB" id="406009at2759"/>
<proteinExistence type="predicted"/>
<comment type="caution">
    <text evidence="1">The sequence shown here is derived from an EMBL/GenBank/DDBJ whole genome shotgun (WGS) entry which is preliminary data.</text>
</comment>
<protein>
    <submittedName>
        <fullName evidence="1">DPP8 protein</fullName>
    </submittedName>
</protein>
<sequence length="232" mass="25780">MSVPPLIRCVGVEKALNGVYEYTGALHGRPCYRQTGLSTGNFVWFCQDAAEGPMWVVTHNTELPGEANENVVARARHGGRWPWEVKLWQVCFLRDDAFMDQPEMEFCLVIPSPELIVQAPAMDGTATTCGFRRSGVVHKRVAFRRIGDSNDPGITSLWIFWMPKQSRWLLANVKPGGTGVQSVVARSLPDDGSTWASLWPWEVEPDGWESPTADTIGLQDADAVWARVSANH</sequence>
<dbReference type="Proteomes" id="UP000604046">
    <property type="component" value="Unassembled WGS sequence"/>
</dbReference>
<accession>A0A812RL94</accession>
<dbReference type="EMBL" id="CAJNDS010002356">
    <property type="protein sequence ID" value="CAE7447148.1"/>
    <property type="molecule type" value="Genomic_DNA"/>
</dbReference>
<dbReference type="AlphaFoldDB" id="A0A812RL94"/>
<reference evidence="1" key="1">
    <citation type="submission" date="2021-02" db="EMBL/GenBank/DDBJ databases">
        <authorList>
            <person name="Dougan E. K."/>
            <person name="Rhodes N."/>
            <person name="Thang M."/>
            <person name="Chan C."/>
        </authorList>
    </citation>
    <scope>NUCLEOTIDE SEQUENCE</scope>
</reference>
<organism evidence="1 2">
    <name type="scientific">Symbiodinium natans</name>
    <dbReference type="NCBI Taxonomy" id="878477"/>
    <lineage>
        <taxon>Eukaryota</taxon>
        <taxon>Sar</taxon>
        <taxon>Alveolata</taxon>
        <taxon>Dinophyceae</taxon>
        <taxon>Suessiales</taxon>
        <taxon>Symbiodiniaceae</taxon>
        <taxon>Symbiodinium</taxon>
    </lineage>
</organism>
<evidence type="ECO:0000313" key="2">
    <source>
        <dbReference type="Proteomes" id="UP000604046"/>
    </source>
</evidence>